<sequence>MALTPSWTYKLGYSQGIISALQRRTAATEAAHLITYLKATSTILDLGCGPGSITVGLAQIASKGCIVGVDISAVSLALAQKHADDVRAKVASQSGQLGNIRFEELDVLQGLPFEEGSFDVVYS</sequence>
<dbReference type="STRING" id="356882.A0A423WJS7"/>
<dbReference type="CDD" id="cd02440">
    <property type="entry name" value="AdoMet_MTases"/>
    <property type="match status" value="1"/>
</dbReference>
<accession>A0A423WJS7</accession>
<dbReference type="OrthoDB" id="10017101at2759"/>
<dbReference type="Proteomes" id="UP000283895">
    <property type="component" value="Unassembled WGS sequence"/>
</dbReference>
<gene>
    <name evidence="2" type="ORF">VMCG_05351</name>
</gene>
<dbReference type="InterPro" id="IPR029063">
    <property type="entry name" value="SAM-dependent_MTases_sf"/>
</dbReference>
<comment type="caution">
    <text evidence="2">The sequence shown here is derived from an EMBL/GenBank/DDBJ whole genome shotgun (WGS) entry which is preliminary data.</text>
</comment>
<reference evidence="2 3" key="1">
    <citation type="submission" date="2015-09" db="EMBL/GenBank/DDBJ databases">
        <title>Host preference determinants of Valsa canker pathogens revealed by comparative genomics.</title>
        <authorList>
            <person name="Yin Z."/>
            <person name="Huang L."/>
        </authorList>
    </citation>
    <scope>NUCLEOTIDE SEQUENCE [LARGE SCALE GENOMIC DNA]</scope>
    <source>
        <strain evidence="2 3">03-1</strain>
    </source>
</reference>
<evidence type="ECO:0000313" key="2">
    <source>
        <dbReference type="EMBL" id="ROW03685.1"/>
    </source>
</evidence>
<dbReference type="Pfam" id="PF13847">
    <property type="entry name" value="Methyltransf_31"/>
    <property type="match status" value="1"/>
</dbReference>
<dbReference type="AlphaFoldDB" id="A0A423WJS7"/>
<dbReference type="SUPFAM" id="SSF53335">
    <property type="entry name" value="S-adenosyl-L-methionine-dependent methyltransferases"/>
    <property type="match status" value="1"/>
</dbReference>
<dbReference type="PANTHER" id="PTHR43464">
    <property type="entry name" value="METHYLTRANSFERASE"/>
    <property type="match status" value="1"/>
</dbReference>
<dbReference type="EMBL" id="LKEA01000015">
    <property type="protein sequence ID" value="ROW03685.1"/>
    <property type="molecule type" value="Genomic_DNA"/>
</dbReference>
<proteinExistence type="predicted"/>
<name>A0A423WJS7_9PEZI</name>
<dbReference type="Gene3D" id="3.40.50.150">
    <property type="entry name" value="Vaccinia Virus protein VP39"/>
    <property type="match status" value="1"/>
</dbReference>
<feature type="domain" description="Methyltransferase" evidence="1">
    <location>
        <begin position="39"/>
        <end position="122"/>
    </location>
</feature>
<dbReference type="InterPro" id="IPR025714">
    <property type="entry name" value="Methyltranfer_dom"/>
</dbReference>
<evidence type="ECO:0000259" key="1">
    <source>
        <dbReference type="Pfam" id="PF13847"/>
    </source>
</evidence>
<keyword evidence="3" id="KW-1185">Reference proteome</keyword>
<dbReference type="GO" id="GO:0008168">
    <property type="term" value="F:methyltransferase activity"/>
    <property type="evidence" value="ECO:0007669"/>
    <property type="project" value="TreeGrafter"/>
</dbReference>
<evidence type="ECO:0000313" key="3">
    <source>
        <dbReference type="Proteomes" id="UP000283895"/>
    </source>
</evidence>
<protein>
    <recommendedName>
        <fullName evidence="1">Methyltransferase domain-containing protein</fullName>
    </recommendedName>
</protein>
<organism evidence="2 3">
    <name type="scientific">Cytospora schulzeri</name>
    <dbReference type="NCBI Taxonomy" id="448051"/>
    <lineage>
        <taxon>Eukaryota</taxon>
        <taxon>Fungi</taxon>
        <taxon>Dikarya</taxon>
        <taxon>Ascomycota</taxon>
        <taxon>Pezizomycotina</taxon>
        <taxon>Sordariomycetes</taxon>
        <taxon>Sordariomycetidae</taxon>
        <taxon>Diaporthales</taxon>
        <taxon>Cytosporaceae</taxon>
        <taxon>Cytospora</taxon>
    </lineage>
</organism>